<feature type="region of interest" description="Disordered" evidence="7">
    <location>
        <begin position="1"/>
        <end position="77"/>
    </location>
</feature>
<organism evidence="10 11">
    <name type="scientific">Periconia macrospinosa</name>
    <dbReference type="NCBI Taxonomy" id="97972"/>
    <lineage>
        <taxon>Eukaryota</taxon>
        <taxon>Fungi</taxon>
        <taxon>Dikarya</taxon>
        <taxon>Ascomycota</taxon>
        <taxon>Pezizomycotina</taxon>
        <taxon>Dothideomycetes</taxon>
        <taxon>Pleosporomycetidae</taxon>
        <taxon>Pleosporales</taxon>
        <taxon>Massarineae</taxon>
        <taxon>Periconiaceae</taxon>
        <taxon>Periconia</taxon>
    </lineage>
</organism>
<comment type="subcellular location">
    <subcellularLocation>
        <location evidence="1">Cell membrane</location>
        <topology evidence="1">Multi-pass membrane protein</topology>
    </subcellularLocation>
</comment>
<comment type="similarity">
    <text evidence="2">Belongs to the major facilitator superfamily. TCR/Tet family.</text>
</comment>
<dbReference type="CDD" id="cd17502">
    <property type="entry name" value="MFS_Azr1_MDR_like"/>
    <property type="match status" value="1"/>
</dbReference>
<dbReference type="PROSITE" id="PS50850">
    <property type="entry name" value="MFS"/>
    <property type="match status" value="1"/>
</dbReference>
<keyword evidence="3" id="KW-1003">Cell membrane</keyword>
<dbReference type="EMBL" id="KZ805513">
    <property type="protein sequence ID" value="PVH94960.1"/>
    <property type="molecule type" value="Genomic_DNA"/>
</dbReference>
<evidence type="ECO:0000256" key="5">
    <source>
        <dbReference type="ARBA" id="ARBA00022989"/>
    </source>
</evidence>
<dbReference type="SUPFAM" id="SSF103473">
    <property type="entry name" value="MFS general substrate transporter"/>
    <property type="match status" value="1"/>
</dbReference>
<dbReference type="Gene3D" id="1.20.1250.20">
    <property type="entry name" value="MFS general substrate transporter like domains"/>
    <property type="match status" value="1"/>
</dbReference>
<dbReference type="Pfam" id="PF07690">
    <property type="entry name" value="MFS_1"/>
    <property type="match status" value="1"/>
</dbReference>
<evidence type="ECO:0000256" key="2">
    <source>
        <dbReference type="ARBA" id="ARBA00007520"/>
    </source>
</evidence>
<sequence length="602" mass="63673">MDRTSEIELPLRDFKNGAEKSNGGVNGGDDGVQPAPAPHPADVAGDDKKLRDEIGRETGPGVAVSDEESGDGEVGGTKKRSTWRMVAIIVALFLSLFVAALDATIVATAAPTISSDLNSAAGYTWIGAAFLLANAAAGPIWAKLSDIWGRKPILLAALAVFFISSAICASAKSMTVLIVGRAVQGAASGGLILLVHVCISDLFSLRQRSLFMGLTEGIWALAGGVGPVLGGVFAEVLSWRWCFYINLPISGLAAIIIVLFLDIRHEHTSFLTGVRAIDWTGIITFLAFTLLVLLGLNFGGALFPWDSAKVIALLVVGSLMIVAFIYSEAKVAKYPLIPLNLFKKKTNVAALAVVTFHGFVFIAAEYYMPLYLQSVLGLDPLMSGVVLLPFIVSGATGGVICGIVIHRSGQFLPIMWLGTALMCLGFGLFISFSAYTSLARTVGFLIIGGVGSGLLFEPPLIAVQSQVEQSDVATATSTLSFIRNMALTISVVVGGTIFQNSMDNRAPALRAAGLPDDVRALLKGESAMANVMLPASLQNEAWELAAKEAFAFAMRNMWILYTVFAGLAVVASWFVEASHLGSEHVETVTGLRKEEEKKEGGA</sequence>
<evidence type="ECO:0000313" key="11">
    <source>
        <dbReference type="Proteomes" id="UP000244855"/>
    </source>
</evidence>
<feature type="transmembrane region" description="Helical" evidence="8">
    <location>
        <begin position="185"/>
        <end position="205"/>
    </location>
</feature>
<feature type="compositionally biased region" description="Basic and acidic residues" evidence="7">
    <location>
        <begin position="45"/>
        <end position="56"/>
    </location>
</feature>
<keyword evidence="4 8" id="KW-0812">Transmembrane</keyword>
<dbReference type="FunFam" id="1.20.1720.10:FF:000014">
    <property type="entry name" value="MFS drug transporter, putative"/>
    <property type="match status" value="1"/>
</dbReference>
<feature type="transmembrane region" description="Helical" evidence="8">
    <location>
        <begin position="412"/>
        <end position="432"/>
    </location>
</feature>
<dbReference type="AlphaFoldDB" id="A0A2V1DA41"/>
<feature type="transmembrane region" description="Helical" evidence="8">
    <location>
        <begin position="348"/>
        <end position="369"/>
    </location>
</feature>
<protein>
    <submittedName>
        <fullName evidence="10">MFS transporter-like protein</fullName>
    </submittedName>
</protein>
<keyword evidence="6 8" id="KW-0472">Membrane</keyword>
<feature type="compositionally biased region" description="Basic and acidic residues" evidence="7">
    <location>
        <begin position="1"/>
        <end position="18"/>
    </location>
</feature>
<feature type="transmembrane region" description="Helical" evidence="8">
    <location>
        <begin position="282"/>
        <end position="304"/>
    </location>
</feature>
<feature type="transmembrane region" description="Helical" evidence="8">
    <location>
        <begin position="217"/>
        <end position="237"/>
    </location>
</feature>
<feature type="transmembrane region" description="Helical" evidence="8">
    <location>
        <begin position="243"/>
        <end position="261"/>
    </location>
</feature>
<keyword evidence="5 8" id="KW-1133">Transmembrane helix</keyword>
<dbReference type="Gene3D" id="1.20.1720.10">
    <property type="entry name" value="Multidrug resistance protein D"/>
    <property type="match status" value="1"/>
</dbReference>
<feature type="transmembrane region" description="Helical" evidence="8">
    <location>
        <begin position="86"/>
        <end position="110"/>
    </location>
</feature>
<dbReference type="GO" id="GO:0005886">
    <property type="term" value="C:plasma membrane"/>
    <property type="evidence" value="ECO:0007669"/>
    <property type="project" value="UniProtKB-SubCell"/>
</dbReference>
<feature type="domain" description="Major facilitator superfamily (MFS) profile" evidence="9">
    <location>
        <begin position="88"/>
        <end position="580"/>
    </location>
</feature>
<evidence type="ECO:0000256" key="1">
    <source>
        <dbReference type="ARBA" id="ARBA00004651"/>
    </source>
</evidence>
<dbReference type="InterPro" id="IPR011701">
    <property type="entry name" value="MFS"/>
</dbReference>
<feature type="transmembrane region" description="Helical" evidence="8">
    <location>
        <begin position="381"/>
        <end position="405"/>
    </location>
</feature>
<dbReference type="InterPro" id="IPR020846">
    <property type="entry name" value="MFS_dom"/>
</dbReference>
<dbReference type="PANTHER" id="PTHR23501">
    <property type="entry name" value="MAJOR FACILITATOR SUPERFAMILY"/>
    <property type="match status" value="1"/>
</dbReference>
<reference evidence="10 11" key="1">
    <citation type="journal article" date="2018" name="Sci. Rep.">
        <title>Comparative genomics provides insights into the lifestyle and reveals functional heterogeneity of dark septate endophytic fungi.</title>
        <authorList>
            <person name="Knapp D.G."/>
            <person name="Nemeth J.B."/>
            <person name="Barry K."/>
            <person name="Hainaut M."/>
            <person name="Henrissat B."/>
            <person name="Johnson J."/>
            <person name="Kuo A."/>
            <person name="Lim J.H.P."/>
            <person name="Lipzen A."/>
            <person name="Nolan M."/>
            <person name="Ohm R.A."/>
            <person name="Tamas L."/>
            <person name="Grigoriev I.V."/>
            <person name="Spatafora J.W."/>
            <person name="Nagy L.G."/>
            <person name="Kovacs G.M."/>
        </authorList>
    </citation>
    <scope>NUCLEOTIDE SEQUENCE [LARGE SCALE GENOMIC DNA]</scope>
    <source>
        <strain evidence="10 11">DSE2036</strain>
    </source>
</reference>
<dbReference type="InterPro" id="IPR036259">
    <property type="entry name" value="MFS_trans_sf"/>
</dbReference>
<keyword evidence="11" id="KW-1185">Reference proteome</keyword>
<evidence type="ECO:0000256" key="4">
    <source>
        <dbReference type="ARBA" id="ARBA00022692"/>
    </source>
</evidence>
<dbReference type="OrthoDB" id="10021397at2759"/>
<dbReference type="GO" id="GO:0022857">
    <property type="term" value="F:transmembrane transporter activity"/>
    <property type="evidence" value="ECO:0007669"/>
    <property type="project" value="InterPro"/>
</dbReference>
<proteinExistence type="inferred from homology"/>
<evidence type="ECO:0000256" key="6">
    <source>
        <dbReference type="ARBA" id="ARBA00023136"/>
    </source>
</evidence>
<evidence type="ECO:0000256" key="7">
    <source>
        <dbReference type="SAM" id="MobiDB-lite"/>
    </source>
</evidence>
<feature type="transmembrane region" description="Helical" evidence="8">
    <location>
        <begin position="122"/>
        <end position="141"/>
    </location>
</feature>
<evidence type="ECO:0000256" key="3">
    <source>
        <dbReference type="ARBA" id="ARBA00022475"/>
    </source>
</evidence>
<feature type="transmembrane region" description="Helical" evidence="8">
    <location>
        <begin position="153"/>
        <end position="179"/>
    </location>
</feature>
<dbReference type="Proteomes" id="UP000244855">
    <property type="component" value="Unassembled WGS sequence"/>
</dbReference>
<dbReference type="PANTHER" id="PTHR23501:SF158">
    <property type="entry name" value="TRANSPORTER, PUTATIVE (AFU_ORTHOLOGUE AFUA_5G14490)-RELATED"/>
    <property type="match status" value="1"/>
</dbReference>
<gene>
    <name evidence="10" type="ORF">DM02DRAFT_538332</name>
</gene>
<evidence type="ECO:0000256" key="8">
    <source>
        <dbReference type="SAM" id="Phobius"/>
    </source>
</evidence>
<name>A0A2V1DA41_9PLEO</name>
<feature type="transmembrane region" description="Helical" evidence="8">
    <location>
        <begin position="438"/>
        <end position="456"/>
    </location>
</feature>
<feature type="transmembrane region" description="Helical" evidence="8">
    <location>
        <begin position="310"/>
        <end position="327"/>
    </location>
</feature>
<accession>A0A2V1DA41</accession>
<evidence type="ECO:0000313" key="10">
    <source>
        <dbReference type="EMBL" id="PVH94960.1"/>
    </source>
</evidence>
<evidence type="ECO:0000259" key="9">
    <source>
        <dbReference type="PROSITE" id="PS50850"/>
    </source>
</evidence>
<feature type="transmembrane region" description="Helical" evidence="8">
    <location>
        <begin position="557"/>
        <end position="575"/>
    </location>
</feature>